<accession>A0A4R0NSR1</accession>
<gene>
    <name evidence="1" type="ORF">EZ437_03955</name>
</gene>
<dbReference type="AlphaFoldDB" id="A0A4R0NSR1"/>
<organism evidence="1 2">
    <name type="scientific">Pedobacter psychroterrae</name>
    <dbReference type="NCBI Taxonomy" id="2530453"/>
    <lineage>
        <taxon>Bacteria</taxon>
        <taxon>Pseudomonadati</taxon>
        <taxon>Bacteroidota</taxon>
        <taxon>Sphingobacteriia</taxon>
        <taxon>Sphingobacteriales</taxon>
        <taxon>Sphingobacteriaceae</taxon>
        <taxon>Pedobacter</taxon>
    </lineage>
</organism>
<evidence type="ECO:0000313" key="2">
    <source>
        <dbReference type="Proteomes" id="UP000293347"/>
    </source>
</evidence>
<keyword evidence="2" id="KW-1185">Reference proteome</keyword>
<reference evidence="1 2" key="1">
    <citation type="submission" date="2019-02" db="EMBL/GenBank/DDBJ databases">
        <title>Pedobacter sp. RP-1-14 sp. nov., isolated from Arctic soil.</title>
        <authorList>
            <person name="Dahal R.H."/>
        </authorList>
    </citation>
    <scope>NUCLEOTIDE SEQUENCE [LARGE SCALE GENOMIC DNA]</scope>
    <source>
        <strain evidence="1 2">RP-1-14</strain>
    </source>
</reference>
<dbReference type="Proteomes" id="UP000293347">
    <property type="component" value="Unassembled WGS sequence"/>
</dbReference>
<comment type="caution">
    <text evidence="1">The sequence shown here is derived from an EMBL/GenBank/DDBJ whole genome shotgun (WGS) entry which is preliminary data.</text>
</comment>
<name>A0A4R0NSR1_9SPHI</name>
<dbReference type="EMBL" id="SJSL01000001">
    <property type="protein sequence ID" value="TCD03138.1"/>
    <property type="molecule type" value="Genomic_DNA"/>
</dbReference>
<dbReference type="RefSeq" id="WP_131593455.1">
    <property type="nucleotide sequence ID" value="NZ_SJSL01000001.1"/>
</dbReference>
<evidence type="ECO:0000313" key="1">
    <source>
        <dbReference type="EMBL" id="TCD03138.1"/>
    </source>
</evidence>
<proteinExistence type="predicted"/>
<sequence length="69" mass="7768">MRTPSRIKNAANLALIVPNGVAISNPDVIIPQEADLFRETRNTPKPISIPHLTHFLSFDSHQLVLEFHK</sequence>
<protein>
    <submittedName>
        <fullName evidence="1">Uncharacterized protein</fullName>
    </submittedName>
</protein>